<evidence type="ECO:0000256" key="1">
    <source>
        <dbReference type="ARBA" id="ARBA00009995"/>
    </source>
</evidence>
<dbReference type="GO" id="GO:0015020">
    <property type="term" value="F:glucuronosyltransferase activity"/>
    <property type="evidence" value="ECO:0007669"/>
    <property type="project" value="UniProtKB-EC"/>
</dbReference>
<dbReference type="EC" id="2.4.1.17" evidence="2"/>
<comment type="similarity">
    <text evidence="1">Belongs to the UDP-glycosyltransferase family.</text>
</comment>
<gene>
    <name evidence="7" type="primary">WBGene00102212</name>
</gene>
<accession>A0A2A6CQY7</accession>
<dbReference type="InterPro" id="IPR050271">
    <property type="entry name" value="UDP-glycosyltransferase"/>
</dbReference>
<name>A0A2A6CQY7_PRIPA</name>
<evidence type="ECO:0000313" key="8">
    <source>
        <dbReference type="Proteomes" id="UP000005239"/>
    </source>
</evidence>
<evidence type="ECO:0000256" key="6">
    <source>
        <dbReference type="ARBA" id="ARBA00047475"/>
    </source>
</evidence>
<evidence type="ECO:0000313" key="7">
    <source>
        <dbReference type="EnsemblMetazoa" id="PPA12658.1"/>
    </source>
</evidence>
<dbReference type="Proteomes" id="UP000005239">
    <property type="component" value="Unassembled WGS sequence"/>
</dbReference>
<keyword evidence="8" id="KW-1185">Reference proteome</keyword>
<accession>A0A8R1UA55</accession>
<proteinExistence type="inferred from homology"/>
<reference evidence="8" key="1">
    <citation type="journal article" date="2008" name="Nat. Genet.">
        <title>The Pristionchus pacificus genome provides a unique perspective on nematode lifestyle and parasitism.</title>
        <authorList>
            <person name="Dieterich C."/>
            <person name="Clifton S.W."/>
            <person name="Schuster L.N."/>
            <person name="Chinwalla A."/>
            <person name="Delehaunty K."/>
            <person name="Dinkelacker I."/>
            <person name="Fulton L."/>
            <person name="Fulton R."/>
            <person name="Godfrey J."/>
            <person name="Minx P."/>
            <person name="Mitreva M."/>
            <person name="Roeseler W."/>
            <person name="Tian H."/>
            <person name="Witte H."/>
            <person name="Yang S.P."/>
            <person name="Wilson R.K."/>
            <person name="Sommer R.J."/>
        </authorList>
    </citation>
    <scope>NUCLEOTIDE SEQUENCE [LARGE SCALE GENOMIC DNA]</scope>
    <source>
        <strain evidence="8">PS312</strain>
    </source>
</reference>
<dbReference type="Pfam" id="PF00201">
    <property type="entry name" value="UDPGT"/>
    <property type="match status" value="1"/>
</dbReference>
<sequence length="472" mass="53672">MHGWTMFVQFVAQSGKSRRHTVKMLIILLFSLLQMTNEARILLSTMDQGRSHASSFIPLAKRVQRSGNHSVHLQMTVYEKEIDLGLPVEYVELFGQPNPFVSKEFIEAMWEVDFDVLMQRMALGFGAQGCRLAIENARDRVEAIAEAGWDLTMVDSLFAVCGYGIAARSGAPVVYMHSSDMEPAPGTMKAFGRNYGILPMNHMTGGRDDFDPSNFFDRVHSSVEWAISYYFYAIEWGATMKEVLSPVVPYFDWRYFHRNLSFSFVDMPDSLFPPAPRTNDVFFHGAYCPVRKELPEEWREFVEDPASKGTIIVAFGTYVHWSLAPEEKQEAFRLALNRLSSYRIIWAYKGVDDWRKPPIEGTQRVPSAERGLRRDARSTHDRGACGIESVISSSAHARAAKRFVKQMLDRPMDSLDEAAFHVNRLLKKRGPEGKPGLPSYFYPRGRLQGFIEYLNLDIILTLPLALVAILTV</sequence>
<dbReference type="PANTHER" id="PTHR48043:SF62">
    <property type="entry name" value="GLUCURONOSYLTRANSFERASE"/>
    <property type="match status" value="1"/>
</dbReference>
<dbReference type="InterPro" id="IPR002213">
    <property type="entry name" value="UDP_glucos_trans"/>
</dbReference>
<keyword evidence="4" id="KW-0808">Transferase</keyword>
<evidence type="ECO:0000256" key="3">
    <source>
        <dbReference type="ARBA" id="ARBA00022676"/>
    </source>
</evidence>
<reference evidence="7" key="2">
    <citation type="submission" date="2022-06" db="UniProtKB">
        <authorList>
            <consortium name="EnsemblMetazoa"/>
        </authorList>
    </citation>
    <scope>IDENTIFICATION</scope>
    <source>
        <strain evidence="7">PS312</strain>
    </source>
</reference>
<protein>
    <recommendedName>
        <fullName evidence="2">glucuronosyltransferase</fullName>
        <ecNumber evidence="2">2.4.1.17</ecNumber>
    </recommendedName>
</protein>
<comment type="catalytic activity">
    <reaction evidence="6">
        <text>glucuronate acceptor + UDP-alpha-D-glucuronate = acceptor beta-D-glucuronoside + UDP + H(+)</text>
        <dbReference type="Rhea" id="RHEA:21032"/>
        <dbReference type="ChEBI" id="CHEBI:15378"/>
        <dbReference type="ChEBI" id="CHEBI:58052"/>
        <dbReference type="ChEBI" id="CHEBI:58223"/>
        <dbReference type="ChEBI" id="CHEBI:132367"/>
        <dbReference type="ChEBI" id="CHEBI:132368"/>
        <dbReference type="EC" id="2.4.1.17"/>
    </reaction>
</comment>
<keyword evidence="3" id="KW-0328">Glycosyltransferase</keyword>
<organism evidence="7 8">
    <name type="scientific">Pristionchus pacificus</name>
    <name type="common">Parasitic nematode worm</name>
    <dbReference type="NCBI Taxonomy" id="54126"/>
    <lineage>
        <taxon>Eukaryota</taxon>
        <taxon>Metazoa</taxon>
        <taxon>Ecdysozoa</taxon>
        <taxon>Nematoda</taxon>
        <taxon>Chromadorea</taxon>
        <taxon>Rhabditida</taxon>
        <taxon>Rhabditina</taxon>
        <taxon>Diplogasteromorpha</taxon>
        <taxon>Diplogasteroidea</taxon>
        <taxon>Neodiplogasteridae</taxon>
        <taxon>Pristionchus</taxon>
    </lineage>
</organism>
<dbReference type="SUPFAM" id="SSF53756">
    <property type="entry name" value="UDP-Glycosyltransferase/glycogen phosphorylase"/>
    <property type="match status" value="1"/>
</dbReference>
<dbReference type="AlphaFoldDB" id="A0A2A6CQY7"/>
<keyword evidence="5" id="KW-0732">Signal</keyword>
<evidence type="ECO:0000256" key="5">
    <source>
        <dbReference type="ARBA" id="ARBA00022729"/>
    </source>
</evidence>
<dbReference type="GO" id="GO:0008194">
    <property type="term" value="F:UDP-glycosyltransferase activity"/>
    <property type="evidence" value="ECO:0000318"/>
    <property type="project" value="GO_Central"/>
</dbReference>
<dbReference type="EnsemblMetazoa" id="PPA12658.1">
    <property type="protein sequence ID" value="PPA12658.1"/>
    <property type="gene ID" value="WBGene00102212"/>
</dbReference>
<evidence type="ECO:0000256" key="4">
    <source>
        <dbReference type="ARBA" id="ARBA00022679"/>
    </source>
</evidence>
<evidence type="ECO:0000256" key="2">
    <source>
        <dbReference type="ARBA" id="ARBA00012544"/>
    </source>
</evidence>
<dbReference type="PANTHER" id="PTHR48043">
    <property type="entry name" value="EG:EG0003.4 PROTEIN-RELATED"/>
    <property type="match status" value="1"/>
</dbReference>